<evidence type="ECO:0000313" key="8">
    <source>
        <dbReference type="Proteomes" id="UP001195483"/>
    </source>
</evidence>
<evidence type="ECO:0000256" key="5">
    <source>
        <dbReference type="PROSITE-ProRule" id="PRU00433"/>
    </source>
</evidence>
<protein>
    <recommendedName>
        <fullName evidence="6">Cytochrome c domain-containing protein</fullName>
    </recommendedName>
</protein>
<evidence type="ECO:0000256" key="2">
    <source>
        <dbReference type="ARBA" id="ARBA00022617"/>
    </source>
</evidence>
<accession>A0AAE0TE88</accession>
<gene>
    <name evidence="7" type="ORF">CHS0354_006828</name>
</gene>
<dbReference type="InterPro" id="IPR036909">
    <property type="entry name" value="Cyt_c-like_dom_sf"/>
</dbReference>
<dbReference type="GO" id="GO:0020037">
    <property type="term" value="F:heme binding"/>
    <property type="evidence" value="ECO:0007669"/>
    <property type="project" value="InterPro"/>
</dbReference>
<dbReference type="Pfam" id="PF09626">
    <property type="entry name" value="DHC"/>
    <property type="match status" value="1"/>
</dbReference>
<dbReference type="EMBL" id="JAEAOA010000469">
    <property type="protein sequence ID" value="KAK3608787.1"/>
    <property type="molecule type" value="Genomic_DNA"/>
</dbReference>
<name>A0AAE0TE88_9BIVA</name>
<evidence type="ECO:0000259" key="6">
    <source>
        <dbReference type="PROSITE" id="PS51007"/>
    </source>
</evidence>
<evidence type="ECO:0000256" key="3">
    <source>
        <dbReference type="ARBA" id="ARBA00022723"/>
    </source>
</evidence>
<sequence>MTVIILPLSADDKTVKTALKSYEAQGAKNFSAEKGKQMWTQEFTVDGEKRTCATCHMTDLTKVGKRADTGKAIDPMSAKANPQRYTDINFIEKWFKRNCKWTWGREFSTAVIYSDDDEDEGYENYREKNQVKKGFFSGSSEAVPATTNAVFKKECGECQFSYKAALLPARSWQRMMSDKELADHFGEELDYDATTKQELLKYMQANAAENVGNSKVTSAILKSVKAGDAPLKISELSYIIRKHDDFSAAELKNNPKVKTLGNCAACHMTAEQGNYHEDNVKVPR</sequence>
<feature type="domain" description="Cytochrome c" evidence="6">
    <location>
        <begin position="30"/>
        <end position="171"/>
    </location>
</feature>
<reference evidence="7" key="3">
    <citation type="submission" date="2023-05" db="EMBL/GenBank/DDBJ databases">
        <authorList>
            <person name="Smith C.H."/>
        </authorList>
    </citation>
    <scope>NUCLEOTIDE SEQUENCE</scope>
    <source>
        <strain evidence="7">CHS0354</strain>
        <tissue evidence="7">Mantle</tissue>
    </source>
</reference>
<keyword evidence="2 5" id="KW-0349">Heme</keyword>
<dbReference type="Gene3D" id="1.10.760.10">
    <property type="entry name" value="Cytochrome c-like domain"/>
    <property type="match status" value="1"/>
</dbReference>
<comment type="caution">
    <text evidence="7">The sequence shown here is derived from an EMBL/GenBank/DDBJ whole genome shotgun (WGS) entry which is preliminary data.</text>
</comment>
<reference evidence="7" key="1">
    <citation type="journal article" date="2021" name="Genome Biol. Evol.">
        <title>A High-Quality Reference Genome for a Parasitic Bivalve with Doubly Uniparental Inheritance (Bivalvia: Unionida).</title>
        <authorList>
            <person name="Smith C.H."/>
        </authorList>
    </citation>
    <scope>NUCLEOTIDE SEQUENCE</scope>
    <source>
        <strain evidence="7">CHS0354</strain>
    </source>
</reference>
<dbReference type="GO" id="GO:0046872">
    <property type="term" value="F:metal ion binding"/>
    <property type="evidence" value="ECO:0007669"/>
    <property type="project" value="UniProtKB-KW"/>
</dbReference>
<evidence type="ECO:0000256" key="1">
    <source>
        <dbReference type="ARBA" id="ARBA00006488"/>
    </source>
</evidence>
<dbReference type="InterPro" id="IPR018588">
    <property type="entry name" value="Dihaem_cytochrome-c"/>
</dbReference>
<keyword evidence="8" id="KW-1185">Reference proteome</keyword>
<dbReference type="InterPro" id="IPR009056">
    <property type="entry name" value="Cyt_c-like_dom"/>
</dbReference>
<organism evidence="7 8">
    <name type="scientific">Potamilus streckersoni</name>
    <dbReference type="NCBI Taxonomy" id="2493646"/>
    <lineage>
        <taxon>Eukaryota</taxon>
        <taxon>Metazoa</taxon>
        <taxon>Spiralia</taxon>
        <taxon>Lophotrochozoa</taxon>
        <taxon>Mollusca</taxon>
        <taxon>Bivalvia</taxon>
        <taxon>Autobranchia</taxon>
        <taxon>Heteroconchia</taxon>
        <taxon>Palaeoheterodonta</taxon>
        <taxon>Unionida</taxon>
        <taxon>Unionoidea</taxon>
        <taxon>Unionidae</taxon>
        <taxon>Ambleminae</taxon>
        <taxon>Lampsilini</taxon>
        <taxon>Potamilus</taxon>
    </lineage>
</organism>
<dbReference type="InterPro" id="IPR015170">
    <property type="entry name" value="DUF1924_SHP"/>
</dbReference>
<keyword evidence="3 5" id="KW-0479">Metal-binding</keyword>
<keyword evidence="4 5" id="KW-0408">Iron</keyword>
<evidence type="ECO:0000256" key="4">
    <source>
        <dbReference type="ARBA" id="ARBA00023004"/>
    </source>
</evidence>
<dbReference type="PROSITE" id="PS51007">
    <property type="entry name" value="CYTC"/>
    <property type="match status" value="1"/>
</dbReference>
<reference evidence="7" key="2">
    <citation type="journal article" date="2021" name="Genome Biol. Evol.">
        <title>Developing a high-quality reference genome for a parasitic bivalve with doubly uniparental inheritance (Bivalvia: Unionida).</title>
        <authorList>
            <person name="Smith C.H."/>
        </authorList>
    </citation>
    <scope>NUCLEOTIDE SEQUENCE</scope>
    <source>
        <strain evidence="7">CHS0354</strain>
        <tissue evidence="7">Mantle</tissue>
    </source>
</reference>
<dbReference type="SUPFAM" id="SSF46626">
    <property type="entry name" value="Cytochrome c"/>
    <property type="match status" value="1"/>
</dbReference>
<dbReference type="Proteomes" id="UP001195483">
    <property type="component" value="Unassembled WGS sequence"/>
</dbReference>
<dbReference type="AlphaFoldDB" id="A0AAE0TE88"/>
<evidence type="ECO:0000313" key="7">
    <source>
        <dbReference type="EMBL" id="KAK3608787.1"/>
    </source>
</evidence>
<proteinExistence type="inferred from homology"/>
<comment type="similarity">
    <text evidence="1">Belongs to the cytochrome c family.</text>
</comment>
<dbReference type="GO" id="GO:0009055">
    <property type="term" value="F:electron transfer activity"/>
    <property type="evidence" value="ECO:0007669"/>
    <property type="project" value="InterPro"/>
</dbReference>
<dbReference type="Pfam" id="PF09086">
    <property type="entry name" value="DUF1924"/>
    <property type="match status" value="1"/>
</dbReference>